<reference evidence="1" key="1">
    <citation type="submission" date="2020-06" db="EMBL/GenBank/DDBJ databases">
        <title>WGS assembly of Ceratodon purpureus strain R40.</title>
        <authorList>
            <person name="Carey S.B."/>
            <person name="Jenkins J."/>
            <person name="Shu S."/>
            <person name="Lovell J.T."/>
            <person name="Sreedasyam A."/>
            <person name="Maumus F."/>
            <person name="Tiley G.P."/>
            <person name="Fernandez-Pozo N."/>
            <person name="Barry K."/>
            <person name="Chen C."/>
            <person name="Wang M."/>
            <person name="Lipzen A."/>
            <person name="Daum C."/>
            <person name="Saski C.A."/>
            <person name="Payton A.C."/>
            <person name="Mcbreen J.C."/>
            <person name="Conrad R.E."/>
            <person name="Kollar L.M."/>
            <person name="Olsson S."/>
            <person name="Huttunen S."/>
            <person name="Landis J.B."/>
            <person name="Wickett N.J."/>
            <person name="Johnson M.G."/>
            <person name="Rensing S.A."/>
            <person name="Grimwood J."/>
            <person name="Schmutz J."/>
            <person name="Mcdaniel S.F."/>
        </authorList>
    </citation>
    <scope>NUCLEOTIDE SEQUENCE</scope>
    <source>
        <strain evidence="1">R40</strain>
    </source>
</reference>
<protein>
    <submittedName>
        <fullName evidence="1">Uncharacterized protein</fullName>
    </submittedName>
</protein>
<organism evidence="1 2">
    <name type="scientific">Ceratodon purpureus</name>
    <name type="common">Fire moss</name>
    <name type="synonym">Dicranum purpureum</name>
    <dbReference type="NCBI Taxonomy" id="3225"/>
    <lineage>
        <taxon>Eukaryota</taxon>
        <taxon>Viridiplantae</taxon>
        <taxon>Streptophyta</taxon>
        <taxon>Embryophyta</taxon>
        <taxon>Bryophyta</taxon>
        <taxon>Bryophytina</taxon>
        <taxon>Bryopsida</taxon>
        <taxon>Dicranidae</taxon>
        <taxon>Pseudoditrichales</taxon>
        <taxon>Ditrichaceae</taxon>
        <taxon>Ceratodon</taxon>
    </lineage>
</organism>
<evidence type="ECO:0000313" key="1">
    <source>
        <dbReference type="EMBL" id="KAG0593553.1"/>
    </source>
</evidence>
<sequence>MSHNFVICRNFQWLSDISWFCMQLPRCYDLIYNRTR</sequence>
<gene>
    <name evidence="1" type="ORF">KC19_1G338300</name>
</gene>
<accession>A0A8T0JEZ6</accession>
<name>A0A8T0JEZ6_CERPU</name>
<proteinExistence type="predicted"/>
<dbReference type="Proteomes" id="UP000822688">
    <property type="component" value="Chromosome 1"/>
</dbReference>
<dbReference type="EMBL" id="CM026421">
    <property type="protein sequence ID" value="KAG0593553.1"/>
    <property type="molecule type" value="Genomic_DNA"/>
</dbReference>
<keyword evidence="2" id="KW-1185">Reference proteome</keyword>
<dbReference type="AlphaFoldDB" id="A0A8T0JEZ6"/>
<comment type="caution">
    <text evidence="1">The sequence shown here is derived from an EMBL/GenBank/DDBJ whole genome shotgun (WGS) entry which is preliminary data.</text>
</comment>
<evidence type="ECO:0000313" key="2">
    <source>
        <dbReference type="Proteomes" id="UP000822688"/>
    </source>
</evidence>